<dbReference type="GO" id="GO:0009986">
    <property type="term" value="C:cell surface"/>
    <property type="evidence" value="ECO:0007669"/>
    <property type="project" value="Ensembl"/>
</dbReference>
<protein>
    <recommendedName>
        <fullName evidence="4">C-type lectin domain-containing protein</fullName>
    </recommendedName>
</protein>
<keyword evidence="3" id="KW-1133">Transmembrane helix</keyword>
<reference evidence="5" key="2">
    <citation type="submission" date="2025-08" db="UniProtKB">
        <authorList>
            <consortium name="Ensembl"/>
        </authorList>
    </citation>
    <scope>IDENTIFICATION</scope>
    <source>
        <strain evidence="5">2N</strain>
    </source>
</reference>
<proteinExistence type="predicted"/>
<evidence type="ECO:0000256" key="1">
    <source>
        <dbReference type="ARBA" id="ARBA00022734"/>
    </source>
</evidence>
<feature type="transmembrane region" description="Helical" evidence="3">
    <location>
        <begin position="54"/>
        <end position="73"/>
    </location>
</feature>
<dbReference type="RefSeq" id="XP_013006400.1">
    <property type="nucleotide sequence ID" value="XM_013150946.2"/>
</dbReference>
<dbReference type="VEuPathDB" id="HostDB:ENSCPOG00000038706"/>
<dbReference type="AlphaFoldDB" id="A0A286XJQ8"/>
<dbReference type="GO" id="GO:0005537">
    <property type="term" value="F:D-mannose binding"/>
    <property type="evidence" value="ECO:0007669"/>
    <property type="project" value="Ensembl"/>
</dbReference>
<evidence type="ECO:0000256" key="2">
    <source>
        <dbReference type="ARBA" id="ARBA00023157"/>
    </source>
</evidence>
<dbReference type="EMBL" id="AAKN02038667">
    <property type="status" value="NOT_ANNOTATED_CDS"/>
    <property type="molecule type" value="Genomic_DNA"/>
</dbReference>
<keyword evidence="2" id="KW-1015">Disulfide bond</keyword>
<dbReference type="Proteomes" id="UP000005447">
    <property type="component" value="Unassembled WGS sequence"/>
</dbReference>
<dbReference type="InterPro" id="IPR033989">
    <property type="entry name" value="CD209-like_CTLD"/>
</dbReference>
<dbReference type="PROSITE" id="PS00615">
    <property type="entry name" value="C_TYPE_LECTIN_1"/>
    <property type="match status" value="1"/>
</dbReference>
<dbReference type="SUPFAM" id="SSF56436">
    <property type="entry name" value="C-type lectin-like"/>
    <property type="match status" value="1"/>
</dbReference>
<dbReference type="GO" id="GO:0097367">
    <property type="term" value="F:carbohydrate derivative binding"/>
    <property type="evidence" value="ECO:0007669"/>
    <property type="project" value="Ensembl"/>
</dbReference>
<evidence type="ECO:0000313" key="5">
    <source>
        <dbReference type="Ensembl" id="ENSCPOP00000025722.1"/>
    </source>
</evidence>
<dbReference type="PANTHER" id="PTHR46746">
    <property type="entry name" value="KILLER CELL LECTIN-LIKE RECEPTOR SUBFAMILY F MEMBER 2"/>
    <property type="match status" value="1"/>
</dbReference>
<dbReference type="InterPro" id="IPR016186">
    <property type="entry name" value="C-type_lectin-like/link_sf"/>
</dbReference>
<dbReference type="SMART" id="SM00034">
    <property type="entry name" value="CLECT"/>
    <property type="match status" value="1"/>
</dbReference>
<reference evidence="6" key="1">
    <citation type="journal article" date="2011" name="Nature">
        <title>A high-resolution map of human evolutionary constraint using 29 mammals.</title>
        <authorList>
            <person name="Lindblad-Toh K."/>
            <person name="Garber M."/>
            <person name="Zuk O."/>
            <person name="Lin M.F."/>
            <person name="Parker B.J."/>
            <person name="Washietl S."/>
            <person name="Kheradpour P."/>
            <person name="Ernst J."/>
            <person name="Jordan G."/>
            <person name="Mauceli E."/>
            <person name="Ward L.D."/>
            <person name="Lowe C.B."/>
            <person name="Holloway A.K."/>
            <person name="Clamp M."/>
            <person name="Gnerre S."/>
            <person name="Alfoldi J."/>
            <person name="Beal K."/>
            <person name="Chang J."/>
            <person name="Clawson H."/>
            <person name="Cuff J."/>
            <person name="Di Palma F."/>
            <person name="Fitzgerald S."/>
            <person name="Flicek P."/>
            <person name="Guttman M."/>
            <person name="Hubisz M.J."/>
            <person name="Jaffe D.B."/>
            <person name="Jungreis I."/>
            <person name="Kent W.J."/>
            <person name="Kostka D."/>
            <person name="Lara M."/>
            <person name="Martins A.L."/>
            <person name="Massingham T."/>
            <person name="Moltke I."/>
            <person name="Raney B.J."/>
            <person name="Rasmussen M.D."/>
            <person name="Robinson J."/>
            <person name="Stark A."/>
            <person name="Vilella A.J."/>
            <person name="Wen J."/>
            <person name="Xie X."/>
            <person name="Zody M.C."/>
            <person name="Baldwin J."/>
            <person name="Bloom T."/>
            <person name="Chin C.W."/>
            <person name="Heiman D."/>
            <person name="Nicol R."/>
            <person name="Nusbaum C."/>
            <person name="Young S."/>
            <person name="Wilkinson J."/>
            <person name="Worley K.C."/>
            <person name="Kovar C.L."/>
            <person name="Muzny D.M."/>
            <person name="Gibbs R.A."/>
            <person name="Cree A."/>
            <person name="Dihn H.H."/>
            <person name="Fowler G."/>
            <person name="Jhangiani S."/>
            <person name="Joshi V."/>
            <person name="Lee S."/>
            <person name="Lewis L.R."/>
            <person name="Nazareth L.V."/>
            <person name="Okwuonu G."/>
            <person name="Santibanez J."/>
            <person name="Warren W.C."/>
            <person name="Mardis E.R."/>
            <person name="Weinstock G.M."/>
            <person name="Wilson R.K."/>
            <person name="Delehaunty K."/>
            <person name="Dooling D."/>
            <person name="Fronik C."/>
            <person name="Fulton L."/>
            <person name="Fulton B."/>
            <person name="Graves T."/>
            <person name="Minx P."/>
            <person name="Sodergren E."/>
            <person name="Birney E."/>
            <person name="Margulies E.H."/>
            <person name="Herrero J."/>
            <person name="Green E.D."/>
            <person name="Haussler D."/>
            <person name="Siepel A."/>
            <person name="Goldman N."/>
            <person name="Pollard K.S."/>
            <person name="Pedersen J.S."/>
            <person name="Lander E.S."/>
            <person name="Kellis M."/>
        </authorList>
    </citation>
    <scope>NUCLEOTIDE SEQUENCE [LARGE SCALE GENOMIC DNA]</scope>
    <source>
        <strain evidence="6">2N</strain>
    </source>
</reference>
<keyword evidence="1" id="KW-0430">Lectin</keyword>
<dbReference type="Bgee" id="ENSCPOG00000038706">
    <property type="expression patterns" value="Expressed in liver and 6 other cell types or tissues"/>
</dbReference>
<keyword evidence="6" id="KW-1185">Reference proteome</keyword>
<organism evidence="5 6">
    <name type="scientific">Cavia porcellus</name>
    <name type="common">Guinea pig</name>
    <dbReference type="NCBI Taxonomy" id="10141"/>
    <lineage>
        <taxon>Eukaryota</taxon>
        <taxon>Metazoa</taxon>
        <taxon>Chordata</taxon>
        <taxon>Craniata</taxon>
        <taxon>Vertebrata</taxon>
        <taxon>Euteleostomi</taxon>
        <taxon>Mammalia</taxon>
        <taxon>Eutheria</taxon>
        <taxon>Euarchontoglires</taxon>
        <taxon>Glires</taxon>
        <taxon>Rodentia</taxon>
        <taxon>Hystricomorpha</taxon>
        <taxon>Caviidae</taxon>
        <taxon>Cavia</taxon>
    </lineage>
</organism>
<dbReference type="Pfam" id="PF00059">
    <property type="entry name" value="Lectin_C"/>
    <property type="match status" value="1"/>
</dbReference>
<sequence length="241" mass="27154">MGSSEESKAQQLGPLDEEELITSGPRSFMRGLGWQRISGFNCSAGYLGNDSIPLALQLLALTLLAGLLVAILVQVSKSPSFRELEQEQSKQEKIYQELNKLKAGVDRLCRPCPWDWTLFQEKCYFFSKSQRNWNDSSTTCKEKGAQLVIVDSDEEQSFLQMASKSKGRTWMGLSDLNMESKWHWVDGSLLSLSLMKYWNPNEPNNLGEEDCAEFAGDGWNDARCEVQKYFICEQSAASCSS</sequence>
<feature type="domain" description="C-type lectin" evidence="4">
    <location>
        <begin position="119"/>
        <end position="233"/>
    </location>
</feature>
<dbReference type="GeneTree" id="ENSGT00940000155012"/>
<accession>A0A286XJQ8</accession>
<dbReference type="InParanoid" id="A0A286XJQ8"/>
<dbReference type="CTD" id="30835"/>
<dbReference type="Gene3D" id="3.10.100.10">
    <property type="entry name" value="Mannose-Binding Protein A, subunit A"/>
    <property type="match status" value="1"/>
</dbReference>
<gene>
    <name evidence="5" type="primary">Cd209</name>
</gene>
<reference evidence="5" key="3">
    <citation type="submission" date="2025-09" db="UniProtKB">
        <authorList>
            <consortium name="Ensembl"/>
        </authorList>
    </citation>
    <scope>IDENTIFICATION</scope>
    <source>
        <strain evidence="5">2N</strain>
    </source>
</reference>
<evidence type="ECO:0000256" key="3">
    <source>
        <dbReference type="SAM" id="Phobius"/>
    </source>
</evidence>
<dbReference type="InterPro" id="IPR001304">
    <property type="entry name" value="C-type_lectin-like"/>
</dbReference>
<dbReference type="OrthoDB" id="8950604at2759"/>
<name>A0A286XJQ8_CAVPO</name>
<keyword evidence="3" id="KW-0812">Transmembrane</keyword>
<dbReference type="InterPro" id="IPR016187">
    <property type="entry name" value="CTDL_fold"/>
</dbReference>
<evidence type="ECO:0000259" key="4">
    <source>
        <dbReference type="PROSITE" id="PS50041"/>
    </source>
</evidence>
<dbReference type="PROSITE" id="PS50041">
    <property type="entry name" value="C_TYPE_LECTIN_2"/>
    <property type="match status" value="1"/>
</dbReference>
<keyword evidence="3" id="KW-0472">Membrane</keyword>
<dbReference type="STRING" id="10141.ENSCPOP00000025722"/>
<dbReference type="CDD" id="cd03590">
    <property type="entry name" value="CLECT_DC-SIGN_like"/>
    <property type="match status" value="1"/>
</dbReference>
<dbReference type="Ensembl" id="ENSCPOT00000048108.1">
    <property type="protein sequence ID" value="ENSCPOP00000025722.1"/>
    <property type="gene ID" value="ENSCPOG00000038706.1"/>
</dbReference>
<dbReference type="InterPro" id="IPR018378">
    <property type="entry name" value="C-type_lectin_CS"/>
</dbReference>
<dbReference type="InterPro" id="IPR051379">
    <property type="entry name" value="C-type_Lectin_Receptor_IMM"/>
</dbReference>
<dbReference type="GeneID" id="100715309"/>
<dbReference type="KEGG" id="cpoc:100715309"/>
<evidence type="ECO:0000313" key="6">
    <source>
        <dbReference type="Proteomes" id="UP000005447"/>
    </source>
</evidence>
<dbReference type="PANTHER" id="PTHR46746:SF9">
    <property type="entry name" value="CD209 ANTIGEN-LIKE PROTEIN C-LIKE"/>
    <property type="match status" value="1"/>
</dbReference>
<dbReference type="FunCoup" id="A0A286XJQ8">
    <property type="interactions" value="230"/>
</dbReference>